<proteinExistence type="predicted"/>
<keyword evidence="2" id="KW-1185">Reference proteome</keyword>
<sequence>MVTVGSGILPGEPYNEEETPHYMMPDTVSLPTFLIHQLPMLYNELLWNRVTGGKTGYSRKALSVDFYKPFEVFFKSRQVSIPLVFTTMCWMKSVSALQGNGDLGRTISLSISHRWELQDRLKESISLGAVRRDSPDLHEEMEEMVETLEGLERCDLLLRANPVLAGFLQLDNHLRFIHLGSKSILTTWRFRAFCHLYAALHDRGLLESIQFIEDMLQVYERAAFTPSRAAATQGWFLRTYLLSIDMSASAVDAFFRDKKRPASAQKRQTREHFFIRDLSRVFSVVIEGDLAALQGGSSSMPKSLKELLSTTAELSRQELFESRVISRDMLKLSDDLMEIFKDLCIVLGHEKDVKNYMA</sequence>
<dbReference type="Proteomes" id="UP000794436">
    <property type="component" value="Unassembled WGS sequence"/>
</dbReference>
<evidence type="ECO:0000313" key="2">
    <source>
        <dbReference type="Proteomes" id="UP000794436"/>
    </source>
</evidence>
<dbReference type="EMBL" id="SPLM01000040">
    <property type="protein sequence ID" value="TMW64461.1"/>
    <property type="molecule type" value="Genomic_DNA"/>
</dbReference>
<comment type="caution">
    <text evidence="1">The sequence shown here is derived from an EMBL/GenBank/DDBJ whole genome shotgun (WGS) entry which is preliminary data.</text>
</comment>
<accession>A0A8K1CIY6</accession>
<evidence type="ECO:0000313" key="1">
    <source>
        <dbReference type="EMBL" id="TMW64461.1"/>
    </source>
</evidence>
<organism evidence="1 2">
    <name type="scientific">Pythium oligandrum</name>
    <name type="common">Mycoparasitic fungus</name>
    <dbReference type="NCBI Taxonomy" id="41045"/>
    <lineage>
        <taxon>Eukaryota</taxon>
        <taxon>Sar</taxon>
        <taxon>Stramenopiles</taxon>
        <taxon>Oomycota</taxon>
        <taxon>Peronosporomycetes</taxon>
        <taxon>Pythiales</taxon>
        <taxon>Pythiaceae</taxon>
        <taxon>Pythium</taxon>
    </lineage>
</organism>
<gene>
    <name evidence="1" type="ORF">Poli38472_013083</name>
</gene>
<name>A0A8K1CIY6_PYTOL</name>
<reference evidence="1" key="1">
    <citation type="submission" date="2019-03" db="EMBL/GenBank/DDBJ databases">
        <title>Long read genome sequence of the mycoparasitic Pythium oligandrum ATCC 38472 isolated from sugarbeet rhizosphere.</title>
        <authorList>
            <person name="Gaulin E."/>
        </authorList>
    </citation>
    <scope>NUCLEOTIDE SEQUENCE</scope>
    <source>
        <strain evidence="1">ATCC 38472_TT</strain>
    </source>
</reference>
<dbReference type="OrthoDB" id="104314at2759"/>
<dbReference type="AlphaFoldDB" id="A0A8K1CIY6"/>
<protein>
    <submittedName>
        <fullName evidence="1">Uncharacterized protein</fullName>
    </submittedName>
</protein>